<sequence length="95" mass="10285">MEGEDKRGNKTIKTTKEGTQNMPAPYVLQRVSQPISKEGNSHELREEGRGRDGGKEGSVDEQEVGMKGILESGNGKLTNTFAKCSGHTDPPQTGR</sequence>
<reference evidence="2 3" key="1">
    <citation type="submission" date="2019-05" db="EMBL/GenBank/DDBJ databases">
        <title>Another draft genome of Portunus trituberculatus and its Hox gene families provides insights of decapod evolution.</title>
        <authorList>
            <person name="Jeong J.-H."/>
            <person name="Song I."/>
            <person name="Kim S."/>
            <person name="Choi T."/>
            <person name="Kim D."/>
            <person name="Ryu S."/>
            <person name="Kim W."/>
        </authorList>
    </citation>
    <scope>NUCLEOTIDE SEQUENCE [LARGE SCALE GENOMIC DNA]</scope>
    <source>
        <tissue evidence="2">Muscle</tissue>
    </source>
</reference>
<dbReference type="EMBL" id="VSRR010032508">
    <property type="protein sequence ID" value="MPC71216.1"/>
    <property type="molecule type" value="Genomic_DNA"/>
</dbReference>
<proteinExistence type="predicted"/>
<organism evidence="2 3">
    <name type="scientific">Portunus trituberculatus</name>
    <name type="common">Swimming crab</name>
    <name type="synonym">Neptunus trituberculatus</name>
    <dbReference type="NCBI Taxonomy" id="210409"/>
    <lineage>
        <taxon>Eukaryota</taxon>
        <taxon>Metazoa</taxon>
        <taxon>Ecdysozoa</taxon>
        <taxon>Arthropoda</taxon>
        <taxon>Crustacea</taxon>
        <taxon>Multicrustacea</taxon>
        <taxon>Malacostraca</taxon>
        <taxon>Eumalacostraca</taxon>
        <taxon>Eucarida</taxon>
        <taxon>Decapoda</taxon>
        <taxon>Pleocyemata</taxon>
        <taxon>Brachyura</taxon>
        <taxon>Eubrachyura</taxon>
        <taxon>Portunoidea</taxon>
        <taxon>Portunidae</taxon>
        <taxon>Portuninae</taxon>
        <taxon>Portunus</taxon>
    </lineage>
</organism>
<protein>
    <submittedName>
        <fullName evidence="2">Uncharacterized protein</fullName>
    </submittedName>
</protein>
<gene>
    <name evidence="2" type="ORF">E2C01_065488</name>
</gene>
<accession>A0A5B7HMQ2</accession>
<comment type="caution">
    <text evidence="2">The sequence shown here is derived from an EMBL/GenBank/DDBJ whole genome shotgun (WGS) entry which is preliminary data.</text>
</comment>
<feature type="region of interest" description="Disordered" evidence="1">
    <location>
        <begin position="1"/>
        <end position="95"/>
    </location>
</feature>
<name>A0A5B7HMQ2_PORTR</name>
<feature type="compositionally biased region" description="Basic and acidic residues" evidence="1">
    <location>
        <begin position="39"/>
        <end position="58"/>
    </location>
</feature>
<evidence type="ECO:0000313" key="2">
    <source>
        <dbReference type="EMBL" id="MPC71216.1"/>
    </source>
</evidence>
<keyword evidence="3" id="KW-1185">Reference proteome</keyword>
<evidence type="ECO:0000256" key="1">
    <source>
        <dbReference type="SAM" id="MobiDB-lite"/>
    </source>
</evidence>
<dbReference type="Proteomes" id="UP000324222">
    <property type="component" value="Unassembled WGS sequence"/>
</dbReference>
<evidence type="ECO:0000313" key="3">
    <source>
        <dbReference type="Proteomes" id="UP000324222"/>
    </source>
</evidence>
<dbReference type="AlphaFoldDB" id="A0A5B7HMQ2"/>